<dbReference type="PANTHER" id="PTHR10424">
    <property type="entry name" value="VIRAL ENVELOPE PROTEIN"/>
    <property type="match status" value="1"/>
</dbReference>
<accession>A0A097PTV6</accession>
<evidence type="ECO:0000313" key="3">
    <source>
        <dbReference type="EMBL" id="AIU56262.1"/>
    </source>
</evidence>
<dbReference type="Pfam" id="PF00429">
    <property type="entry name" value="TLV_coat"/>
    <property type="match status" value="1"/>
</dbReference>
<feature type="chain" id="PRO_5001937015" evidence="2">
    <location>
        <begin position="19"/>
        <end position="645"/>
    </location>
</feature>
<dbReference type="PANTHER" id="PTHR10424:SF60">
    <property type="entry name" value="HERV-H_2Q24.1 PROVIRUS ANCESTRAL ENV POLYPROTEIN-RELATED"/>
    <property type="match status" value="1"/>
</dbReference>
<organism evidence="3">
    <name type="scientific">Spalax carmeli</name>
    <name type="common">Southern Israeli blind subterranean mole rat</name>
    <dbReference type="NCBI Taxonomy" id="164324"/>
    <lineage>
        <taxon>Eukaryota</taxon>
        <taxon>Metazoa</taxon>
        <taxon>Chordata</taxon>
        <taxon>Craniata</taxon>
        <taxon>Vertebrata</taxon>
        <taxon>Euteleostomi</taxon>
        <taxon>Mammalia</taxon>
        <taxon>Eutheria</taxon>
        <taxon>Euarchontoglires</taxon>
        <taxon>Glires</taxon>
        <taxon>Rodentia</taxon>
        <taxon>Myomorpha</taxon>
        <taxon>Muroidea</taxon>
        <taxon>Spalacidae</taxon>
        <taxon>Spalacinae</taxon>
        <taxon>Spalax</taxon>
    </lineage>
</organism>
<keyword evidence="1" id="KW-1133">Transmembrane helix</keyword>
<evidence type="ECO:0000256" key="1">
    <source>
        <dbReference type="SAM" id="Phobius"/>
    </source>
</evidence>
<dbReference type="CDD" id="cd09851">
    <property type="entry name" value="HTLV-1-like_HR1-HR2"/>
    <property type="match status" value="1"/>
</dbReference>
<keyword evidence="1" id="KW-0472">Membrane</keyword>
<keyword evidence="3" id="KW-0946">Virion</keyword>
<dbReference type="SUPFAM" id="SSF58069">
    <property type="entry name" value="Virus ectodomain"/>
    <property type="match status" value="1"/>
</dbReference>
<protein>
    <submittedName>
        <fullName evidence="3">Envelope protein syncytin-A</fullName>
    </submittedName>
</protein>
<feature type="transmembrane region" description="Helical" evidence="1">
    <location>
        <begin position="423"/>
        <end position="450"/>
    </location>
</feature>
<feature type="transmembrane region" description="Helical" evidence="1">
    <location>
        <begin position="555"/>
        <end position="577"/>
    </location>
</feature>
<keyword evidence="1" id="KW-0812">Transmembrane</keyword>
<keyword evidence="2" id="KW-0732">Signal</keyword>
<dbReference type="EMBL" id="KM411965">
    <property type="protein sequence ID" value="AIU56262.1"/>
    <property type="molecule type" value="Genomic_DNA"/>
</dbReference>
<feature type="signal peptide" evidence="2">
    <location>
        <begin position="1"/>
        <end position="18"/>
    </location>
</feature>
<dbReference type="Gene3D" id="1.10.287.210">
    <property type="match status" value="1"/>
</dbReference>
<dbReference type="InterPro" id="IPR018154">
    <property type="entry name" value="TLV/ENV_coat_polyprotein"/>
</dbReference>
<proteinExistence type="predicted"/>
<keyword evidence="3" id="KW-0261">Viral envelope protein</keyword>
<feature type="transmembrane region" description="Helical" evidence="1">
    <location>
        <begin position="362"/>
        <end position="386"/>
    </location>
</feature>
<evidence type="ECO:0000256" key="2">
    <source>
        <dbReference type="SAM" id="SignalP"/>
    </source>
</evidence>
<reference evidence="3" key="1">
    <citation type="journal article" date="2014" name="Biol. Reprod.">
        <title>The captured retroviral envelope syncytin-A and syncytin-B genes are conserved in the Spalacidae together with hemotrichorial placentation.</title>
        <authorList>
            <person name="Vernochet C."/>
            <person name="Redelsperger F."/>
            <person name="Harper F."/>
            <person name="Souquere S."/>
            <person name="Catzeflis F."/>
            <person name="Pierron G."/>
            <person name="Nevo E."/>
            <person name="Heidmann T."/>
            <person name="Dupressoir A."/>
        </authorList>
    </citation>
    <scope>NUCLEOTIDE SEQUENCE</scope>
</reference>
<name>A0A097PTV6_SPACA</name>
<sequence>MIRPWILCFLLSPLFTFSSPYSDSWGPLVNLTHRLLRDTNSSLLPNCWVCLSTQTQQSLAVPAPLTTWTDSPMKLYITYSTPSLQGPFPITDLDRRLRFFDPLTAYSFRNPERRAIALLQLLNLRGLFPLITRLTSVIYPNQDFLESSPHPIWGPLSTQTLLTSQAPLCIARFFKVPAYATFVGNLSSSLCNHTLHLSPSADHQTLDLSDTYTFMELKKIQGIKWKNPFRFSGPPSLTSLGQSSYPCRTDGTYCHTSSVTPWRHCPSFHPSTCYNLTLFEPHSLSNPITVSVDSKHFRIALQGQKEPDLLFQYQPLTGAALSGQYGIWENEVTIHNNWYITPNIFSRLLNLSYSFCHNTSGIFFLCGTSTYVCLPANWSGVCTLVFQYPDIELLPSNQTVTVPLLASVSSSLSNSRQKRVPQLLPLLVGLGISTALGISIAGITSSTIYFQQLSKALSDSLDEIASSIITLQNQIDSLAGVVLQNRRALDLLTAEKGGTCLFLQERCCFYVNQSGVVRDAAKRLWERAAELRPGINSWNPLAGLGYWLPSWLGTFVGPLLFILIVIIFGPCLLNCLAHFVSQRMRSFIQDTTKGHVDKMLFLQNFGYESLPQHPPDEVSIPLEKTVHKKTEPSFPRIYYKKHQEC</sequence>
<dbReference type="AlphaFoldDB" id="A0A097PTV6"/>